<name>A0A2P4YPC4_9STRA</name>
<keyword evidence="3" id="KW-1185">Reference proteome</keyword>
<feature type="compositionally biased region" description="Low complexity" evidence="1">
    <location>
        <begin position="133"/>
        <end position="145"/>
    </location>
</feature>
<feature type="region of interest" description="Disordered" evidence="1">
    <location>
        <begin position="102"/>
        <end position="203"/>
    </location>
</feature>
<dbReference type="InterPro" id="IPR001938">
    <property type="entry name" value="Thaumatin"/>
</dbReference>
<dbReference type="InterPro" id="IPR037176">
    <property type="entry name" value="Osmotin/thaumatin-like_sf"/>
</dbReference>
<organism evidence="2 3">
    <name type="scientific">Phytophthora palmivora</name>
    <dbReference type="NCBI Taxonomy" id="4796"/>
    <lineage>
        <taxon>Eukaryota</taxon>
        <taxon>Sar</taxon>
        <taxon>Stramenopiles</taxon>
        <taxon>Oomycota</taxon>
        <taxon>Peronosporomycetes</taxon>
        <taxon>Peronosporales</taxon>
        <taxon>Peronosporaceae</taxon>
        <taxon>Phytophthora</taxon>
    </lineage>
</organism>
<evidence type="ECO:0000313" key="3">
    <source>
        <dbReference type="Proteomes" id="UP000237271"/>
    </source>
</evidence>
<comment type="caution">
    <text evidence="2">The sequence shown here is derived from an EMBL/GenBank/DDBJ whole genome shotgun (WGS) entry which is preliminary data.</text>
</comment>
<dbReference type="OrthoDB" id="430315at2759"/>
<gene>
    <name evidence="2" type="ORF">PHPALM_2614</name>
</gene>
<dbReference type="AlphaFoldDB" id="A0A2P4YPC4"/>
<accession>A0A2P4YPC4</accession>
<feature type="compositionally biased region" description="Low complexity" evidence="1">
    <location>
        <begin position="169"/>
        <end position="191"/>
    </location>
</feature>
<dbReference type="PROSITE" id="PS51367">
    <property type="entry name" value="THAUMATIN_2"/>
    <property type="match status" value="1"/>
</dbReference>
<sequence length="203" mass="20581">MFRNGASAQATLAEFSVTGGYTWYDISIIPTGSSGPGNCASLEECKEVTGGTGFNNPMQIASLGCDTVTCLADGCADAYQYPSDDSKTHSCVDTASVTLTFCPDGSSSSTTTTTTPATAAPTSAAPTEPPTTAPVTLAPVTDAPPFMALASPTEIPTEVPTAAPVTKMPTQVPTEAPTTTPVTEAPPTEAPIRNRSPRLAASS</sequence>
<evidence type="ECO:0000313" key="2">
    <source>
        <dbReference type="EMBL" id="POM79657.1"/>
    </source>
</evidence>
<evidence type="ECO:0000256" key="1">
    <source>
        <dbReference type="SAM" id="MobiDB-lite"/>
    </source>
</evidence>
<proteinExistence type="predicted"/>
<reference evidence="2 3" key="1">
    <citation type="journal article" date="2017" name="Genome Biol. Evol.">
        <title>Phytophthora megakarya and P. palmivora, closely related causal agents of cacao black pod rot, underwent increases in genome sizes and gene numbers by different mechanisms.</title>
        <authorList>
            <person name="Ali S.S."/>
            <person name="Shao J."/>
            <person name="Lary D.J."/>
            <person name="Kronmiller B."/>
            <person name="Shen D."/>
            <person name="Strem M.D."/>
            <person name="Amoako-Attah I."/>
            <person name="Akrofi A.Y."/>
            <person name="Begoude B.A."/>
            <person name="Ten Hoopen G.M."/>
            <person name="Coulibaly K."/>
            <person name="Kebe B.I."/>
            <person name="Melnick R.L."/>
            <person name="Guiltinan M.J."/>
            <person name="Tyler B.M."/>
            <person name="Meinhardt L.W."/>
            <person name="Bailey B.A."/>
        </authorList>
    </citation>
    <scope>NUCLEOTIDE SEQUENCE [LARGE SCALE GENOMIC DNA]</scope>
    <source>
        <strain evidence="3">sbr112.9</strain>
    </source>
</reference>
<protein>
    <submittedName>
        <fullName evidence="2">Carbohydrate-binding protein</fullName>
    </submittedName>
</protein>
<dbReference type="Gene3D" id="2.60.110.10">
    <property type="entry name" value="Thaumatin"/>
    <property type="match status" value="1"/>
</dbReference>
<dbReference type="Proteomes" id="UP000237271">
    <property type="component" value="Unassembled WGS sequence"/>
</dbReference>
<dbReference type="SUPFAM" id="SSF49870">
    <property type="entry name" value="Osmotin, thaumatin-like protein"/>
    <property type="match status" value="1"/>
</dbReference>
<dbReference type="PANTHER" id="PTHR31737:SF2">
    <property type="entry name" value="PROTEIN TOS1"/>
    <property type="match status" value="1"/>
</dbReference>
<feature type="compositionally biased region" description="Low complexity" evidence="1">
    <location>
        <begin position="106"/>
        <end position="126"/>
    </location>
</feature>
<dbReference type="EMBL" id="NCKW01001183">
    <property type="protein sequence ID" value="POM79657.1"/>
    <property type="molecule type" value="Genomic_DNA"/>
</dbReference>
<dbReference type="PANTHER" id="PTHR31737">
    <property type="entry name" value="PROTEIN TOS1"/>
    <property type="match status" value="1"/>
</dbReference>